<reference evidence="2 3" key="1">
    <citation type="submission" date="2017-05" db="EMBL/GenBank/DDBJ databases">
        <authorList>
            <person name="Blom J."/>
        </authorList>
    </citation>
    <scope>NUCLEOTIDE SEQUENCE [LARGE SCALE GENOMIC DNA]</scope>
    <source>
        <strain evidence="2">PD885</strain>
    </source>
</reference>
<accession>A0ABY1RSU5</accession>
<evidence type="ECO:0000313" key="3">
    <source>
        <dbReference type="Proteomes" id="UP000195877"/>
    </source>
</evidence>
<dbReference type="RefSeq" id="WP_088056976.1">
    <property type="nucleotide sequence ID" value="NZ_CP127378.1"/>
</dbReference>
<dbReference type="InterPro" id="IPR037883">
    <property type="entry name" value="Knr4/Smi1-like_sf"/>
</dbReference>
<dbReference type="InterPro" id="IPR018958">
    <property type="entry name" value="Knr4/Smi1-like_dom"/>
</dbReference>
<dbReference type="Pfam" id="PF09346">
    <property type="entry name" value="SMI1_KNR4"/>
    <property type="match status" value="1"/>
</dbReference>
<protein>
    <submittedName>
        <fullName evidence="2">SMI1 / KNR4 family protein</fullName>
    </submittedName>
</protein>
<organism evidence="2 3">
    <name type="scientific">Xanthomonas fragariae</name>
    <dbReference type="NCBI Taxonomy" id="48664"/>
    <lineage>
        <taxon>Bacteria</taxon>
        <taxon>Pseudomonadati</taxon>
        <taxon>Pseudomonadota</taxon>
        <taxon>Gammaproteobacteria</taxon>
        <taxon>Lysobacterales</taxon>
        <taxon>Lysobacteraceae</taxon>
        <taxon>Xanthomonas</taxon>
    </lineage>
</organism>
<feature type="domain" description="Knr4/Smi1-like" evidence="1">
    <location>
        <begin position="11"/>
        <end position="154"/>
    </location>
</feature>
<keyword evidence="3" id="KW-1185">Reference proteome</keyword>
<gene>
    <name evidence="2" type="ORF">PD885_03131</name>
</gene>
<sequence>MVIDVKNAVAEPSAECITSIEEYCGAKLPEDFKSFLSYGNGGIPHKQSFKAEGGDRIIERFLPLMDDPESDPANGQYEISVVETQIGERLASDPDQVGCNILPFATLFAGDFLCFDFRNDSDHPQVVIWDHNASEEFTPVTVPVASSFSELLEKLH</sequence>
<evidence type="ECO:0000259" key="1">
    <source>
        <dbReference type="SMART" id="SM00860"/>
    </source>
</evidence>
<dbReference type="Gene3D" id="3.40.1580.10">
    <property type="entry name" value="SMI1/KNR4-like"/>
    <property type="match status" value="1"/>
</dbReference>
<dbReference type="SUPFAM" id="SSF160631">
    <property type="entry name" value="SMI1/KNR4-like"/>
    <property type="match status" value="1"/>
</dbReference>
<dbReference type="EMBL" id="LT853882">
    <property type="protein sequence ID" value="SMR00353.1"/>
    <property type="molecule type" value="Genomic_DNA"/>
</dbReference>
<dbReference type="SMART" id="SM00860">
    <property type="entry name" value="SMI1_KNR4"/>
    <property type="match status" value="1"/>
</dbReference>
<proteinExistence type="predicted"/>
<dbReference type="Proteomes" id="UP000195877">
    <property type="component" value="Chromosome 1"/>
</dbReference>
<evidence type="ECO:0000313" key="2">
    <source>
        <dbReference type="EMBL" id="SMR00353.1"/>
    </source>
</evidence>
<dbReference type="GeneID" id="61895421"/>
<name>A0ABY1RSU5_9XANT</name>